<comment type="caution">
    <text evidence="1">The sequence shown here is derived from an EMBL/GenBank/DDBJ whole genome shotgun (WGS) entry which is preliminary data.</text>
</comment>
<proteinExistence type="predicted"/>
<accession>A0ACC6PI67</accession>
<evidence type="ECO:0000313" key="1">
    <source>
        <dbReference type="EMBL" id="MEJ8306565.1"/>
    </source>
</evidence>
<name>A0ACC6PI67_9BACL</name>
<reference evidence="1" key="1">
    <citation type="submission" date="2024-03" db="EMBL/GenBank/DDBJ databases">
        <title>Whole genome sequecning of epiphytes from Marcgravia umbellata leaves.</title>
        <authorList>
            <person name="Kumar G."/>
            <person name="Savka M.A."/>
        </authorList>
    </citation>
    <scope>NUCLEOTIDE SEQUENCE</scope>
    <source>
        <strain evidence="1">RIT_BL5</strain>
    </source>
</reference>
<organism evidence="1 2">
    <name type="scientific">Saccharibacillus sacchari</name>
    <dbReference type="NCBI Taxonomy" id="456493"/>
    <lineage>
        <taxon>Bacteria</taxon>
        <taxon>Bacillati</taxon>
        <taxon>Bacillota</taxon>
        <taxon>Bacilli</taxon>
        <taxon>Bacillales</taxon>
        <taxon>Paenibacillaceae</taxon>
        <taxon>Saccharibacillus</taxon>
    </lineage>
</organism>
<dbReference type="EMBL" id="JBBKAR010000056">
    <property type="protein sequence ID" value="MEJ8306565.1"/>
    <property type="molecule type" value="Genomic_DNA"/>
</dbReference>
<protein>
    <submittedName>
        <fullName evidence="1">ATP-grasp domain-containing protein</fullName>
    </submittedName>
</protein>
<sequence>MTMRKIWMNRWFSVAYHYVNLIRENEDGESFEFYGTHPNIDHVSLGASDVKEVEPEVEGEEYIVFCLDFCKRHGIDLFIPRLHMELIAQNLKRFEEAGTKVMVCGDMQLLQNMMNKEKFYRSLEGKGVVEIPDYRVVRTADEFAQAYKELTEAGERVCFKPTEAEGGMGFRIIKEEAGDPMQELYGWVTLETTYEETFRTLSSVDNFDDLMVMELLEGEEYSIDCLADAAGNLLTAVPRRKSEGRVYHLEYSEELLAISHRIAENCRIPYAFNVQVKYNKGIPKLLEINPRMSGGLYITCLSGVNFPYLAVKSAFGETFPAPKPRFGIKASYVEQAVRLDPVRSEAGTPGLK</sequence>
<keyword evidence="2" id="KW-1185">Reference proteome</keyword>
<evidence type="ECO:0000313" key="2">
    <source>
        <dbReference type="Proteomes" id="UP001380953"/>
    </source>
</evidence>
<gene>
    <name evidence="1" type="ORF">WKI47_21870</name>
</gene>
<dbReference type="Proteomes" id="UP001380953">
    <property type="component" value="Unassembled WGS sequence"/>
</dbReference>